<dbReference type="Proteomes" id="UP001160483">
    <property type="component" value="Unassembled WGS sequence"/>
</dbReference>
<accession>A0AAU9KN85</accession>
<proteinExistence type="predicted"/>
<name>A0AAU9KN85_9STRA</name>
<evidence type="ECO:0000313" key="1">
    <source>
        <dbReference type="EMBL" id="CAH0475792.1"/>
    </source>
</evidence>
<evidence type="ECO:0000313" key="2">
    <source>
        <dbReference type="Proteomes" id="UP001160483"/>
    </source>
</evidence>
<dbReference type="AlphaFoldDB" id="A0AAU9KN85"/>
<protein>
    <submittedName>
        <fullName evidence="1">Uncharacterized protein</fullName>
    </submittedName>
</protein>
<organism evidence="1 2">
    <name type="scientific">Peronospora belbahrii</name>
    <dbReference type="NCBI Taxonomy" id="622444"/>
    <lineage>
        <taxon>Eukaryota</taxon>
        <taxon>Sar</taxon>
        <taxon>Stramenopiles</taxon>
        <taxon>Oomycota</taxon>
        <taxon>Peronosporomycetes</taxon>
        <taxon>Peronosporales</taxon>
        <taxon>Peronosporaceae</taxon>
        <taxon>Peronospora</taxon>
    </lineage>
</organism>
<comment type="caution">
    <text evidence="1">The sequence shown here is derived from an EMBL/GenBank/DDBJ whole genome shotgun (WGS) entry which is preliminary data.</text>
</comment>
<reference evidence="1" key="1">
    <citation type="submission" date="2021-11" db="EMBL/GenBank/DDBJ databases">
        <authorList>
            <person name="Islam A."/>
            <person name="Islam S."/>
            <person name="Flora M.S."/>
            <person name="Rahman M."/>
            <person name="Ziaur R.M."/>
            <person name="Epstein J.H."/>
            <person name="Hassan M."/>
            <person name="Klassen M."/>
            <person name="Woodard K."/>
            <person name="Webb A."/>
            <person name="Webby R.J."/>
            <person name="El Zowalaty M.E."/>
        </authorList>
    </citation>
    <scope>NUCLEOTIDE SEQUENCE</scope>
    <source>
        <strain evidence="1">Pbs3</strain>
    </source>
</reference>
<dbReference type="EMBL" id="CAKKTJ010000131">
    <property type="protein sequence ID" value="CAH0475792.1"/>
    <property type="molecule type" value="Genomic_DNA"/>
</dbReference>
<gene>
    <name evidence="1" type="ORF">PBS003_LOCUS2602</name>
</gene>
<sequence length="505" mass="54595">MVNEQAIGLVTEAFTMNDVNETEMIEEEKQKTMMRTRMDKQDACLKFPQQSTLQTTLGVASFAASYVLFPYIYAGKAAVHATSTVMRAPIYLTNQVRASIVESWTRSRSNHVDTDTFEEDLASDTSTVSDVYSDNEEVMESLLAEKVTSGGQEISTHESGVISQLLYLPVRLVQSSVSTAVAIPTQVVTYSGQKISGAVSASHALATSAVVASTDGVARTGMHVARGITNGAVSTASFTASIISGAVGASVRTVSYAILPSVSNVVWQGMDITGNASVNMLSHAIAVPSYRMLRALVPTVSNCFLEEDVVNETKVVIKMLVKLLGPQNAFYLLKWAYETVNSEEAHDAFLLCRDILHESLDGKNYRIAGASVGAATGFTRVVHVMKEAYTVLPSFDELLDAAVLVADISDEVVDGVTNAVAAERSLDPLDECRFEYVDDDEELWAQGIVEPTDTTFEYEESTLSSEKELNSLFDSGLSLLARACDSEEASSLFNTFGDFLDVLVD</sequence>